<evidence type="ECO:0000256" key="1">
    <source>
        <dbReference type="ARBA" id="ARBA00000900"/>
    </source>
</evidence>
<dbReference type="EC" id="2.3.2.27" evidence="3"/>
<dbReference type="EMBL" id="PVZC01000004">
    <property type="protein sequence ID" value="PRX98502.1"/>
    <property type="molecule type" value="Genomic_DNA"/>
</dbReference>
<evidence type="ECO:0000256" key="2">
    <source>
        <dbReference type="ARBA" id="ARBA00004141"/>
    </source>
</evidence>
<evidence type="ECO:0000256" key="7">
    <source>
        <dbReference type="ARBA" id="ARBA00022771"/>
    </source>
</evidence>
<dbReference type="GO" id="GO:0016874">
    <property type="term" value="F:ligase activity"/>
    <property type="evidence" value="ECO:0007669"/>
    <property type="project" value="UniProtKB-KW"/>
</dbReference>
<keyword evidence="10 12" id="KW-1133">Transmembrane helix</keyword>
<name>A0A2T0Q3X4_9ACTN</name>
<keyword evidence="5 12" id="KW-0812">Transmembrane</keyword>
<evidence type="ECO:0000256" key="5">
    <source>
        <dbReference type="ARBA" id="ARBA00022692"/>
    </source>
</evidence>
<protein>
    <recommendedName>
        <fullName evidence="3">RING-type E3 ubiquitin transferase</fullName>
        <ecNumber evidence="3">2.3.2.27</ecNumber>
    </recommendedName>
</protein>
<proteinExistence type="predicted"/>
<feature type="domain" description="E3 Ubiquitin ligase MUL1-like" evidence="13">
    <location>
        <begin position="85"/>
        <end position="225"/>
    </location>
</feature>
<dbReference type="GO" id="GO:0016020">
    <property type="term" value="C:membrane"/>
    <property type="evidence" value="ECO:0007669"/>
    <property type="project" value="UniProtKB-SubCell"/>
</dbReference>
<evidence type="ECO:0000256" key="11">
    <source>
        <dbReference type="ARBA" id="ARBA00023136"/>
    </source>
</evidence>
<keyword evidence="6" id="KW-0479">Metal-binding</keyword>
<dbReference type="GO" id="GO:0016567">
    <property type="term" value="P:protein ubiquitination"/>
    <property type="evidence" value="ECO:0007669"/>
    <property type="project" value="InterPro"/>
</dbReference>
<evidence type="ECO:0000256" key="8">
    <source>
        <dbReference type="ARBA" id="ARBA00022786"/>
    </source>
</evidence>
<reference evidence="14 15" key="1">
    <citation type="submission" date="2018-03" db="EMBL/GenBank/DDBJ databases">
        <title>Genomic Encyclopedia of Archaeal and Bacterial Type Strains, Phase II (KMG-II): from individual species to whole genera.</title>
        <authorList>
            <person name="Goeker M."/>
        </authorList>
    </citation>
    <scope>NUCLEOTIDE SEQUENCE [LARGE SCALE GENOMIC DNA]</scope>
    <source>
        <strain evidence="14 15">DSM 45601</strain>
    </source>
</reference>
<organism evidence="14 15">
    <name type="scientific">Allonocardiopsis opalescens</name>
    <dbReference type="NCBI Taxonomy" id="1144618"/>
    <lineage>
        <taxon>Bacteria</taxon>
        <taxon>Bacillati</taxon>
        <taxon>Actinomycetota</taxon>
        <taxon>Actinomycetes</taxon>
        <taxon>Streptosporangiales</taxon>
        <taxon>Allonocardiopsis</taxon>
    </lineage>
</organism>
<accession>A0A2T0Q3X4</accession>
<gene>
    <name evidence="14" type="ORF">CLV72_10479</name>
</gene>
<evidence type="ECO:0000256" key="6">
    <source>
        <dbReference type="ARBA" id="ARBA00022723"/>
    </source>
</evidence>
<evidence type="ECO:0000259" key="13">
    <source>
        <dbReference type="Pfam" id="PF12483"/>
    </source>
</evidence>
<keyword evidence="4" id="KW-0808">Transferase</keyword>
<evidence type="ECO:0000313" key="15">
    <source>
        <dbReference type="Proteomes" id="UP000237846"/>
    </source>
</evidence>
<comment type="caution">
    <text evidence="14">The sequence shown here is derived from an EMBL/GenBank/DDBJ whole genome shotgun (WGS) entry which is preliminary data.</text>
</comment>
<evidence type="ECO:0000256" key="3">
    <source>
        <dbReference type="ARBA" id="ARBA00012483"/>
    </source>
</evidence>
<comment type="subcellular location">
    <subcellularLocation>
        <location evidence="2">Membrane</location>
        <topology evidence="2">Multi-pass membrane protein</topology>
    </subcellularLocation>
</comment>
<sequence>MLVLAIALARWYAAWSRYDAVRRTPTLSVAEIRRRLESAGSVVAEVVGQVGADPGRELTAPFSGRSAVWWHTCVVRHYWHYDSNHDRDHGPTRTRRTSVAAEKASQAPLLVTDGTGTVRVLLEGARMVIDGLSHDDFEEGTARADALGIVTPPGSGHIGYGFQERLIRAGEQVCVLGEITRENGELLVRAPEAEHFLVSNTSSQRLEDELRGAHWQAAAIVVLVLVFAAITVLVVMNAPLTPA</sequence>
<dbReference type="GO" id="GO:0061630">
    <property type="term" value="F:ubiquitin protein ligase activity"/>
    <property type="evidence" value="ECO:0007669"/>
    <property type="project" value="UniProtKB-EC"/>
</dbReference>
<keyword evidence="14" id="KW-0436">Ligase</keyword>
<evidence type="ECO:0000256" key="10">
    <source>
        <dbReference type="ARBA" id="ARBA00022989"/>
    </source>
</evidence>
<dbReference type="GO" id="GO:0008270">
    <property type="term" value="F:zinc ion binding"/>
    <property type="evidence" value="ECO:0007669"/>
    <property type="project" value="UniProtKB-KW"/>
</dbReference>
<evidence type="ECO:0000256" key="12">
    <source>
        <dbReference type="SAM" id="Phobius"/>
    </source>
</evidence>
<dbReference type="AlphaFoldDB" id="A0A2T0Q3X4"/>
<keyword evidence="9" id="KW-0862">Zinc</keyword>
<evidence type="ECO:0000256" key="4">
    <source>
        <dbReference type="ARBA" id="ARBA00022679"/>
    </source>
</evidence>
<dbReference type="Proteomes" id="UP000237846">
    <property type="component" value="Unassembled WGS sequence"/>
</dbReference>
<feature type="transmembrane region" description="Helical" evidence="12">
    <location>
        <begin position="213"/>
        <end position="236"/>
    </location>
</feature>
<dbReference type="Pfam" id="PF12483">
    <property type="entry name" value="GIDE"/>
    <property type="match status" value="1"/>
</dbReference>
<dbReference type="InterPro" id="IPR022170">
    <property type="entry name" value="MUL1-like"/>
</dbReference>
<evidence type="ECO:0000256" key="9">
    <source>
        <dbReference type="ARBA" id="ARBA00022833"/>
    </source>
</evidence>
<keyword evidence="15" id="KW-1185">Reference proteome</keyword>
<evidence type="ECO:0000313" key="14">
    <source>
        <dbReference type="EMBL" id="PRX98502.1"/>
    </source>
</evidence>
<keyword evidence="7" id="KW-0863">Zinc-finger</keyword>
<comment type="catalytic activity">
    <reaction evidence="1">
        <text>S-ubiquitinyl-[E2 ubiquitin-conjugating enzyme]-L-cysteine + [acceptor protein]-L-lysine = [E2 ubiquitin-conjugating enzyme]-L-cysteine + N(6)-ubiquitinyl-[acceptor protein]-L-lysine.</text>
        <dbReference type="EC" id="2.3.2.27"/>
    </reaction>
</comment>
<keyword evidence="11 12" id="KW-0472">Membrane</keyword>
<keyword evidence="8" id="KW-0833">Ubl conjugation pathway</keyword>